<feature type="region of interest" description="Disordered" evidence="1">
    <location>
        <begin position="38"/>
        <end position="241"/>
    </location>
</feature>
<evidence type="ECO:0000313" key="2">
    <source>
        <dbReference type="EMBL" id="GMG55610.1"/>
    </source>
</evidence>
<feature type="compositionally biased region" description="Acidic residues" evidence="1">
    <location>
        <begin position="38"/>
        <end position="56"/>
    </location>
</feature>
<sequence length="278" mass="30245">MCASLFFDCLWILREKCGMIKLAPKKKGLQLVEDAIADSDESDDDVDDNSTSDSDEVFISLEQNPIEEEHSPTSPDSNHSNGSHHRKRYRSLSSTIHPESSARKIISTIPLDPQPISLSDKNNSTPSSSSRTSPLAPYRSPSSEVSKKTTLHVNSQSECQGHSLTNTTKSPVQRPAQPYVTPSLPSQASIASASSLNPSASSKPKAVKGAKKPKRQRGQNKKNTANGNTDSKSKSKEKVLNNPVGNVLDTWDILNDIDSDLLFKDIDSVMNDFGFHAG</sequence>
<accession>A0A9W6YZ32</accession>
<evidence type="ECO:0000313" key="3">
    <source>
        <dbReference type="Proteomes" id="UP001165063"/>
    </source>
</evidence>
<feature type="compositionally biased region" description="Polar residues" evidence="1">
    <location>
        <begin position="221"/>
        <end position="230"/>
    </location>
</feature>
<gene>
    <name evidence="2" type="ORF">Amon01_000768300</name>
</gene>
<comment type="caution">
    <text evidence="2">The sequence shown here is derived from an EMBL/GenBank/DDBJ whole genome shotgun (WGS) entry which is preliminary data.</text>
</comment>
<feature type="compositionally biased region" description="Low complexity" evidence="1">
    <location>
        <begin position="188"/>
        <end position="204"/>
    </location>
</feature>
<protein>
    <submittedName>
        <fullName evidence="2">Unnamed protein product</fullName>
    </submittedName>
</protein>
<keyword evidence="3" id="KW-1185">Reference proteome</keyword>
<feature type="compositionally biased region" description="Basic residues" evidence="1">
    <location>
        <begin position="205"/>
        <end position="220"/>
    </location>
</feature>
<proteinExistence type="predicted"/>
<reference evidence="2" key="1">
    <citation type="submission" date="2023-04" db="EMBL/GenBank/DDBJ databases">
        <title>Ambrosiozyma monospora NBRC 1965.</title>
        <authorList>
            <person name="Ichikawa N."/>
            <person name="Sato H."/>
            <person name="Tonouchi N."/>
        </authorList>
    </citation>
    <scope>NUCLEOTIDE SEQUENCE</scope>
    <source>
        <strain evidence="2">NBRC 1965</strain>
    </source>
</reference>
<evidence type="ECO:0000256" key="1">
    <source>
        <dbReference type="SAM" id="MobiDB-lite"/>
    </source>
</evidence>
<organism evidence="2 3">
    <name type="scientific">Ambrosiozyma monospora</name>
    <name type="common">Yeast</name>
    <name type="synonym">Endomycopsis monosporus</name>
    <dbReference type="NCBI Taxonomy" id="43982"/>
    <lineage>
        <taxon>Eukaryota</taxon>
        <taxon>Fungi</taxon>
        <taxon>Dikarya</taxon>
        <taxon>Ascomycota</taxon>
        <taxon>Saccharomycotina</taxon>
        <taxon>Pichiomycetes</taxon>
        <taxon>Pichiales</taxon>
        <taxon>Pichiaceae</taxon>
        <taxon>Ambrosiozyma</taxon>
    </lineage>
</organism>
<feature type="compositionally biased region" description="Low complexity" evidence="1">
    <location>
        <begin position="117"/>
        <end position="135"/>
    </location>
</feature>
<dbReference type="AlphaFoldDB" id="A0A9W6YZ32"/>
<name>A0A9W6YZ32_AMBMO</name>
<feature type="compositionally biased region" description="Polar residues" evidence="1">
    <location>
        <begin position="72"/>
        <end position="81"/>
    </location>
</feature>
<feature type="compositionally biased region" description="Polar residues" evidence="1">
    <location>
        <begin position="151"/>
        <end position="171"/>
    </location>
</feature>
<dbReference type="EMBL" id="BSXU01005825">
    <property type="protein sequence ID" value="GMG55610.1"/>
    <property type="molecule type" value="Genomic_DNA"/>
</dbReference>
<dbReference type="Proteomes" id="UP001165063">
    <property type="component" value="Unassembled WGS sequence"/>
</dbReference>